<accession>A0ABP7PN34</accession>
<reference evidence="10" key="1">
    <citation type="journal article" date="2019" name="Int. J. Syst. Evol. Microbiol.">
        <title>The Global Catalogue of Microorganisms (GCM) 10K type strain sequencing project: providing services to taxonomists for standard genome sequencing and annotation.</title>
        <authorList>
            <consortium name="The Broad Institute Genomics Platform"/>
            <consortium name="The Broad Institute Genome Sequencing Center for Infectious Disease"/>
            <person name="Wu L."/>
            <person name="Ma J."/>
        </authorList>
    </citation>
    <scope>NUCLEOTIDE SEQUENCE [LARGE SCALE GENOMIC DNA]</scope>
    <source>
        <strain evidence="10">JCM 16923</strain>
    </source>
</reference>
<dbReference type="Gene3D" id="2.60.40.1220">
    <property type="match status" value="1"/>
</dbReference>
<keyword evidence="6" id="KW-0812">Transmembrane</keyword>
<keyword evidence="2" id="KW-0479">Metal-binding</keyword>
<feature type="region of interest" description="Disordered" evidence="5">
    <location>
        <begin position="45"/>
        <end position="64"/>
    </location>
</feature>
<evidence type="ECO:0000256" key="2">
    <source>
        <dbReference type="ARBA" id="ARBA00022723"/>
    </source>
</evidence>
<comment type="caution">
    <text evidence="9">The sequence shown here is derived from an EMBL/GenBank/DDBJ whole genome shotgun (WGS) entry which is preliminary data.</text>
</comment>
<feature type="chain" id="PRO_5045905150" evidence="7">
    <location>
        <begin position="44"/>
        <end position="192"/>
    </location>
</feature>
<dbReference type="InterPro" id="IPR032694">
    <property type="entry name" value="CopC/D"/>
</dbReference>
<dbReference type="InterPro" id="IPR014756">
    <property type="entry name" value="Ig_E-set"/>
</dbReference>
<proteinExistence type="predicted"/>
<evidence type="ECO:0000256" key="3">
    <source>
        <dbReference type="ARBA" id="ARBA00022729"/>
    </source>
</evidence>
<keyword evidence="6" id="KW-1133">Transmembrane helix</keyword>
<keyword evidence="6" id="KW-0472">Membrane</keyword>
<dbReference type="PANTHER" id="PTHR34820">
    <property type="entry name" value="INNER MEMBRANE PROTEIN YEBZ"/>
    <property type="match status" value="1"/>
</dbReference>
<evidence type="ECO:0000256" key="1">
    <source>
        <dbReference type="ARBA" id="ARBA00004196"/>
    </source>
</evidence>
<dbReference type="Proteomes" id="UP001418444">
    <property type="component" value="Unassembled WGS sequence"/>
</dbReference>
<dbReference type="EMBL" id="BAAAZW010000010">
    <property type="protein sequence ID" value="GAA3967977.1"/>
    <property type="molecule type" value="Genomic_DNA"/>
</dbReference>
<dbReference type="Pfam" id="PF04234">
    <property type="entry name" value="CopC"/>
    <property type="match status" value="1"/>
</dbReference>
<dbReference type="RefSeq" id="WP_344785435.1">
    <property type="nucleotide sequence ID" value="NZ_BAAAZW010000010.1"/>
</dbReference>
<evidence type="ECO:0000313" key="9">
    <source>
        <dbReference type="EMBL" id="GAA3967977.1"/>
    </source>
</evidence>
<feature type="signal peptide" evidence="7">
    <location>
        <begin position="1"/>
        <end position="43"/>
    </location>
</feature>
<evidence type="ECO:0000256" key="7">
    <source>
        <dbReference type="SAM" id="SignalP"/>
    </source>
</evidence>
<feature type="domain" description="CopC" evidence="8">
    <location>
        <begin position="44"/>
        <end position="137"/>
    </location>
</feature>
<keyword evidence="10" id="KW-1185">Reference proteome</keyword>
<feature type="transmembrane region" description="Helical" evidence="6">
    <location>
        <begin position="163"/>
        <end position="187"/>
    </location>
</feature>
<sequence length="192" mass="19690">MFTSVLVPVRPSRRSAKRLSALSAVVAALALVAALLGAGPAAAHSAAVGSSPENGAQLDRSPGEVSVTFNEDLRPEYAVLKVVGPDNHFWQQGEPTVSGQVISVPVNALGPVGEYKVNFRVTSADGHPVQGQRTFTLTVAGDGEPGPLADAEELAVTGDDGGFPLWGIVVLVVVALVVIAGAIVLVLRRRGA</sequence>
<evidence type="ECO:0000256" key="6">
    <source>
        <dbReference type="SAM" id="Phobius"/>
    </source>
</evidence>
<protein>
    <submittedName>
        <fullName evidence="9">Copper resistance protein CopC</fullName>
    </submittedName>
</protein>
<evidence type="ECO:0000256" key="5">
    <source>
        <dbReference type="SAM" id="MobiDB-lite"/>
    </source>
</evidence>
<keyword evidence="3 7" id="KW-0732">Signal</keyword>
<evidence type="ECO:0000259" key="8">
    <source>
        <dbReference type="Pfam" id="PF04234"/>
    </source>
</evidence>
<dbReference type="SUPFAM" id="SSF81296">
    <property type="entry name" value="E set domains"/>
    <property type="match status" value="1"/>
</dbReference>
<dbReference type="PANTHER" id="PTHR34820:SF4">
    <property type="entry name" value="INNER MEMBRANE PROTEIN YEBZ"/>
    <property type="match status" value="1"/>
</dbReference>
<organism evidence="9 10">
    <name type="scientific">Gordonia caeni</name>
    <dbReference type="NCBI Taxonomy" id="1007097"/>
    <lineage>
        <taxon>Bacteria</taxon>
        <taxon>Bacillati</taxon>
        <taxon>Actinomycetota</taxon>
        <taxon>Actinomycetes</taxon>
        <taxon>Mycobacteriales</taxon>
        <taxon>Gordoniaceae</taxon>
        <taxon>Gordonia</taxon>
    </lineage>
</organism>
<comment type="subcellular location">
    <subcellularLocation>
        <location evidence="1">Cell envelope</location>
    </subcellularLocation>
</comment>
<dbReference type="InterPro" id="IPR014755">
    <property type="entry name" value="Cu-Rt/internalin_Ig-like"/>
</dbReference>
<keyword evidence="4" id="KW-0186">Copper</keyword>
<gene>
    <name evidence="9" type="ORF">GCM10022231_31210</name>
</gene>
<dbReference type="InterPro" id="IPR007348">
    <property type="entry name" value="CopC_dom"/>
</dbReference>
<evidence type="ECO:0000256" key="4">
    <source>
        <dbReference type="ARBA" id="ARBA00023008"/>
    </source>
</evidence>
<name>A0ABP7PN34_9ACTN</name>
<evidence type="ECO:0000313" key="10">
    <source>
        <dbReference type="Proteomes" id="UP001418444"/>
    </source>
</evidence>